<evidence type="ECO:0000256" key="8">
    <source>
        <dbReference type="ARBA" id="ARBA00023136"/>
    </source>
</evidence>
<evidence type="ECO:0000256" key="6">
    <source>
        <dbReference type="ARBA" id="ARBA00022989"/>
    </source>
</evidence>
<dbReference type="GO" id="GO:0005886">
    <property type="term" value="C:plasma membrane"/>
    <property type="evidence" value="ECO:0007669"/>
    <property type="project" value="UniProtKB-SubCell"/>
</dbReference>
<dbReference type="Gene3D" id="1.20.120.80">
    <property type="entry name" value="Cytochrome c oxidase, subunit III, four-helix bundle"/>
    <property type="match status" value="1"/>
</dbReference>
<proteinExistence type="inferred from homology"/>
<evidence type="ECO:0000313" key="13">
    <source>
        <dbReference type="EMBL" id="SDW65994.1"/>
    </source>
</evidence>
<evidence type="ECO:0000256" key="1">
    <source>
        <dbReference type="ARBA" id="ARBA00000725"/>
    </source>
</evidence>
<keyword evidence="14" id="KW-1185">Reference proteome</keyword>
<comment type="similarity">
    <text evidence="3 9">Belongs to the cytochrome c oxidase subunit 3 family.</text>
</comment>
<dbReference type="EC" id="1.10.3.-" evidence="10"/>
<dbReference type="NCBIfam" id="TIGR02897">
    <property type="entry name" value="QoxC"/>
    <property type="match status" value="1"/>
</dbReference>
<evidence type="ECO:0000313" key="14">
    <source>
        <dbReference type="Proteomes" id="UP000182589"/>
    </source>
</evidence>
<dbReference type="AlphaFoldDB" id="A0A1H2VDJ5"/>
<gene>
    <name evidence="12" type="ORF">Heshes_23380</name>
    <name evidence="13" type="ORF">SAMN04489725_11092</name>
</gene>
<dbReference type="SUPFAM" id="SSF81452">
    <property type="entry name" value="Cytochrome c oxidase subunit III-like"/>
    <property type="match status" value="1"/>
</dbReference>
<dbReference type="InterPro" id="IPR000298">
    <property type="entry name" value="Cyt_c_oxidase-like_su3"/>
</dbReference>
<evidence type="ECO:0000256" key="7">
    <source>
        <dbReference type="ARBA" id="ARBA00023002"/>
    </source>
</evidence>
<feature type="transmembrane region" description="Helical" evidence="10">
    <location>
        <begin position="103"/>
        <end position="121"/>
    </location>
</feature>
<evidence type="ECO:0000256" key="5">
    <source>
        <dbReference type="ARBA" id="ARBA00022692"/>
    </source>
</evidence>
<dbReference type="GO" id="GO:0016491">
    <property type="term" value="F:oxidoreductase activity"/>
    <property type="evidence" value="ECO:0007669"/>
    <property type="project" value="UniProtKB-KW"/>
</dbReference>
<dbReference type="InterPro" id="IPR013833">
    <property type="entry name" value="Cyt_c_oxidase_su3_a-hlx"/>
</dbReference>
<keyword evidence="4 10" id="KW-1003">Cell membrane</keyword>
<dbReference type="FunFam" id="1.20.120.80:FF:000001">
    <property type="entry name" value="Cytochrome (Ubi)quinol oxidase subunit III"/>
    <property type="match status" value="1"/>
</dbReference>
<dbReference type="Pfam" id="PF00510">
    <property type="entry name" value="COX3"/>
    <property type="match status" value="1"/>
</dbReference>
<dbReference type="InterPro" id="IPR014246">
    <property type="entry name" value="QoxC"/>
</dbReference>
<dbReference type="EMBL" id="FNOJ01000010">
    <property type="protein sequence ID" value="SDW65994.1"/>
    <property type="molecule type" value="Genomic_DNA"/>
</dbReference>
<dbReference type="GO" id="GO:0004129">
    <property type="term" value="F:cytochrome-c oxidase activity"/>
    <property type="evidence" value="ECO:0007669"/>
    <property type="project" value="UniProtKB-UniRule"/>
</dbReference>
<comment type="catalytic activity">
    <reaction evidence="1 10">
        <text>2 a quinol + O2 = 2 a quinone + 2 H2O</text>
        <dbReference type="Rhea" id="RHEA:55376"/>
        <dbReference type="ChEBI" id="CHEBI:15377"/>
        <dbReference type="ChEBI" id="CHEBI:15379"/>
        <dbReference type="ChEBI" id="CHEBI:24646"/>
        <dbReference type="ChEBI" id="CHEBI:132124"/>
    </reaction>
</comment>
<reference evidence="13" key="1">
    <citation type="submission" date="2016-10" db="EMBL/GenBank/DDBJ databases">
        <authorList>
            <person name="de Groot N.N."/>
        </authorList>
    </citation>
    <scope>NUCLEOTIDE SEQUENCE [LARGE SCALE GENOMIC DNA]</scope>
    <source>
        <strain evidence="13">DSM 12489</strain>
    </source>
</reference>
<dbReference type="STRING" id="89784.SAMN04489725_11092"/>
<dbReference type="InterPro" id="IPR035973">
    <property type="entry name" value="Cyt_c_oxidase_su3-like_sf"/>
</dbReference>
<feature type="transmembrane region" description="Helical" evidence="10">
    <location>
        <begin position="183"/>
        <end position="206"/>
    </location>
</feature>
<dbReference type="EMBL" id="BSRA01000015">
    <property type="protein sequence ID" value="GLV14654.1"/>
    <property type="molecule type" value="Genomic_DNA"/>
</dbReference>
<dbReference type="GO" id="GO:0019646">
    <property type="term" value="P:aerobic electron transport chain"/>
    <property type="evidence" value="ECO:0007669"/>
    <property type="project" value="UniProtKB-UniRule"/>
</dbReference>
<evidence type="ECO:0000259" key="11">
    <source>
        <dbReference type="PROSITE" id="PS50253"/>
    </source>
</evidence>
<evidence type="ECO:0000256" key="4">
    <source>
        <dbReference type="ARBA" id="ARBA00022475"/>
    </source>
</evidence>
<name>A0A1H2VDJ5_9BACL</name>
<dbReference type="PANTHER" id="PTHR11403">
    <property type="entry name" value="CYTOCHROME C OXIDASE SUBUNIT III"/>
    <property type="match status" value="1"/>
</dbReference>
<sequence length="211" mass="23550">MSNAHTAVHGDHHPVDPSIPVEYHEEENSLRIAGFWVFLGSDLVLFSCLFATYVVMHGRVAGGPTSQQLFDVTGFTIETIALLFSSFTCGLATYEMRRGNRNAMVTWLFITVALGLVFLGFEIDEFVHNVSIGATMQRSGFLSAFFTLVGTHGCHVTMGTLWMLSVIIQLIRYGITPITARKAFIVSIYWHFLDAVWIFIFTVVYLTGKVV</sequence>
<reference evidence="14" key="2">
    <citation type="submission" date="2016-10" db="EMBL/GenBank/DDBJ databases">
        <authorList>
            <person name="Varghese N."/>
        </authorList>
    </citation>
    <scope>NUCLEOTIDE SEQUENCE [LARGE SCALE GENOMIC DNA]</scope>
    <source>
        <strain evidence="14">DSM 12489</strain>
    </source>
</reference>
<comment type="subcellular location">
    <subcellularLocation>
        <location evidence="2 9">Cell membrane</location>
        <topology evidence="2 9">Multi-pass membrane protein</topology>
    </subcellularLocation>
</comment>
<evidence type="ECO:0000256" key="3">
    <source>
        <dbReference type="ARBA" id="ARBA00010581"/>
    </source>
</evidence>
<dbReference type="CDD" id="cd02863">
    <property type="entry name" value="Ubiquinol_oxidase_III"/>
    <property type="match status" value="1"/>
</dbReference>
<feature type="transmembrane region" description="Helical" evidence="10">
    <location>
        <begin position="33"/>
        <end position="55"/>
    </location>
</feature>
<protein>
    <recommendedName>
        <fullName evidence="10">Quinol oxidase subunit 3</fullName>
        <ecNumber evidence="10">1.10.3.-</ecNumber>
    </recommendedName>
</protein>
<organism evidence="13 14">
    <name type="scientific">Alicyclobacillus hesperidum</name>
    <dbReference type="NCBI Taxonomy" id="89784"/>
    <lineage>
        <taxon>Bacteria</taxon>
        <taxon>Bacillati</taxon>
        <taxon>Bacillota</taxon>
        <taxon>Bacilli</taxon>
        <taxon>Bacillales</taxon>
        <taxon>Alicyclobacillaceae</taxon>
        <taxon>Alicyclobacillus</taxon>
    </lineage>
</organism>
<dbReference type="PROSITE" id="PS50253">
    <property type="entry name" value="COX3"/>
    <property type="match status" value="1"/>
</dbReference>
<feature type="domain" description="Heme-copper oxidase subunit III family profile" evidence="11">
    <location>
        <begin position="34"/>
        <end position="209"/>
    </location>
</feature>
<evidence type="ECO:0000256" key="2">
    <source>
        <dbReference type="ARBA" id="ARBA00004651"/>
    </source>
</evidence>
<dbReference type="GO" id="GO:0042773">
    <property type="term" value="P:ATP synthesis coupled electron transport"/>
    <property type="evidence" value="ECO:0007669"/>
    <property type="project" value="UniProtKB-UniRule"/>
</dbReference>
<evidence type="ECO:0000313" key="12">
    <source>
        <dbReference type="EMBL" id="GLV14654.1"/>
    </source>
</evidence>
<evidence type="ECO:0000256" key="10">
    <source>
        <dbReference type="RuleBase" id="RU367152"/>
    </source>
</evidence>
<keyword evidence="7 10" id="KW-0560">Oxidoreductase</keyword>
<dbReference type="PANTHER" id="PTHR11403:SF2">
    <property type="entry name" value="CYTOCHROME BO(3) UBIQUINOL OXIDASE SUBUNIT 3"/>
    <property type="match status" value="1"/>
</dbReference>
<feature type="transmembrane region" description="Helical" evidence="10">
    <location>
        <begin position="75"/>
        <end position="94"/>
    </location>
</feature>
<dbReference type="InterPro" id="IPR033946">
    <property type="entry name" value="Ubiquinol_oxase_su3_dom"/>
</dbReference>
<dbReference type="InterPro" id="IPR024791">
    <property type="entry name" value="Cyt_c/ubiquinol_Oxase_su3"/>
</dbReference>
<keyword evidence="5 9" id="KW-0812">Transmembrane</keyword>
<evidence type="ECO:0000256" key="9">
    <source>
        <dbReference type="RuleBase" id="RU003376"/>
    </source>
</evidence>
<keyword evidence="8 10" id="KW-0472">Membrane</keyword>
<reference evidence="12" key="3">
    <citation type="submission" date="2023-02" db="EMBL/GenBank/DDBJ databases">
        <title>Proposal of a novel subspecies: Alicyclobacillus hesperidum subspecies aegle.</title>
        <authorList>
            <person name="Goto K."/>
            <person name="Fujii T."/>
            <person name="Yasui K."/>
            <person name="Mochida K."/>
            <person name="Kato-Tanaka Y."/>
            <person name="Morohoshi S."/>
            <person name="An S.Y."/>
            <person name="Kasai H."/>
            <person name="Yokota A."/>
        </authorList>
    </citation>
    <scope>NUCLEOTIDE SEQUENCE</scope>
    <source>
        <strain evidence="12">DSM 12766</strain>
    </source>
</reference>
<feature type="transmembrane region" description="Helical" evidence="10">
    <location>
        <begin position="141"/>
        <end position="171"/>
    </location>
</feature>
<comment type="function">
    <text evidence="10">Catalyzes quinol oxidation with the concomitant reduction of oxygen to water.</text>
</comment>
<dbReference type="RefSeq" id="WP_052012144.1">
    <property type="nucleotide sequence ID" value="NZ_BSRA01000015.1"/>
</dbReference>
<keyword evidence="6 10" id="KW-1133">Transmembrane helix</keyword>
<dbReference type="Proteomes" id="UP001157137">
    <property type="component" value="Unassembled WGS sequence"/>
</dbReference>
<dbReference type="Proteomes" id="UP000182589">
    <property type="component" value="Unassembled WGS sequence"/>
</dbReference>
<accession>A0A1H2VDJ5</accession>